<evidence type="ECO:0000256" key="1">
    <source>
        <dbReference type="ARBA" id="ARBA00023015"/>
    </source>
</evidence>
<accession>A0A1X7PEY4</accession>
<dbReference type="GO" id="GO:0003700">
    <property type="term" value="F:DNA-binding transcription factor activity"/>
    <property type="evidence" value="ECO:0007669"/>
    <property type="project" value="InterPro"/>
</dbReference>
<evidence type="ECO:0000256" key="3">
    <source>
        <dbReference type="ARBA" id="ARBA00023163"/>
    </source>
</evidence>
<sequence>MDMHATYVPGPPVPPDGFEMLRRPAALGISSCVHEFIHYRETVPGLFRQVETASLVVPLVISFGTPFAIGLGRDPGSDDTYGSFASGLFPGQVVIHSTGLSDCIQVNFTPLGAWRFFGLPMSELAARMVALDDLAQSDMRELRQRLADLADPVRRLDLIESFVTGRLLRSAAHDPVSEAAYELLLRRNGDVRISRLAARLDLSRKHLAERFRAAIGVPPKTLARIMRFKRAQQLARAGEDWADIAAACGYADQAHLTREFQEMSGSTPTAWKAAA</sequence>
<dbReference type="RefSeq" id="WP_244561789.1">
    <property type="nucleotide sequence ID" value="NZ_FXBL01000004.1"/>
</dbReference>
<dbReference type="InterPro" id="IPR050204">
    <property type="entry name" value="AraC_XylS_family_regulators"/>
</dbReference>
<dbReference type="EMBL" id="FXBL01000004">
    <property type="protein sequence ID" value="SMH49785.1"/>
    <property type="molecule type" value="Genomic_DNA"/>
</dbReference>
<dbReference type="PANTHER" id="PTHR46796:SF15">
    <property type="entry name" value="BLL1074 PROTEIN"/>
    <property type="match status" value="1"/>
</dbReference>
<dbReference type="SUPFAM" id="SSF46689">
    <property type="entry name" value="Homeodomain-like"/>
    <property type="match status" value="1"/>
</dbReference>
<dbReference type="PROSITE" id="PS01124">
    <property type="entry name" value="HTH_ARAC_FAMILY_2"/>
    <property type="match status" value="1"/>
</dbReference>
<dbReference type="AlphaFoldDB" id="A0A1X7PEY4"/>
<dbReference type="Proteomes" id="UP000193083">
    <property type="component" value="Unassembled WGS sequence"/>
</dbReference>
<keyword evidence="6" id="KW-1185">Reference proteome</keyword>
<name>A0A1X7PEY4_9HYPH</name>
<reference evidence="5 6" key="1">
    <citation type="submission" date="2017-04" db="EMBL/GenBank/DDBJ databases">
        <authorList>
            <person name="Afonso C.L."/>
            <person name="Miller P.J."/>
            <person name="Scott M.A."/>
            <person name="Spackman E."/>
            <person name="Goraichik I."/>
            <person name="Dimitrov K.M."/>
            <person name="Suarez D.L."/>
            <person name="Swayne D.E."/>
        </authorList>
    </citation>
    <scope>NUCLEOTIDE SEQUENCE [LARGE SCALE GENOMIC DNA]</scope>
    <source>
        <strain evidence="5 6">B5P</strain>
    </source>
</reference>
<keyword evidence="3" id="KW-0804">Transcription</keyword>
<feature type="domain" description="HTH araC/xylS-type" evidence="4">
    <location>
        <begin position="174"/>
        <end position="274"/>
    </location>
</feature>
<dbReference type="InterPro" id="IPR009057">
    <property type="entry name" value="Homeodomain-like_sf"/>
</dbReference>
<evidence type="ECO:0000313" key="6">
    <source>
        <dbReference type="Proteomes" id="UP000193083"/>
    </source>
</evidence>
<evidence type="ECO:0000256" key="2">
    <source>
        <dbReference type="ARBA" id="ARBA00023125"/>
    </source>
</evidence>
<dbReference type="Pfam" id="PF12833">
    <property type="entry name" value="HTH_18"/>
    <property type="match status" value="1"/>
</dbReference>
<dbReference type="Gene3D" id="1.10.10.60">
    <property type="entry name" value="Homeodomain-like"/>
    <property type="match status" value="1"/>
</dbReference>
<dbReference type="GO" id="GO:0043565">
    <property type="term" value="F:sequence-specific DNA binding"/>
    <property type="evidence" value="ECO:0007669"/>
    <property type="project" value="InterPro"/>
</dbReference>
<keyword evidence="2 5" id="KW-0238">DNA-binding</keyword>
<organism evidence="5 6">
    <name type="scientific">Mesorhizobium australicum</name>
    <dbReference type="NCBI Taxonomy" id="536018"/>
    <lineage>
        <taxon>Bacteria</taxon>
        <taxon>Pseudomonadati</taxon>
        <taxon>Pseudomonadota</taxon>
        <taxon>Alphaproteobacteria</taxon>
        <taxon>Hyphomicrobiales</taxon>
        <taxon>Phyllobacteriaceae</taxon>
        <taxon>Mesorhizobium</taxon>
    </lineage>
</organism>
<dbReference type="SMART" id="SM00342">
    <property type="entry name" value="HTH_ARAC"/>
    <property type="match status" value="1"/>
</dbReference>
<protein>
    <submittedName>
        <fullName evidence="5">AraC-type DNA-binding protein</fullName>
    </submittedName>
</protein>
<dbReference type="InterPro" id="IPR018060">
    <property type="entry name" value="HTH_AraC"/>
</dbReference>
<evidence type="ECO:0000313" key="5">
    <source>
        <dbReference type="EMBL" id="SMH49785.1"/>
    </source>
</evidence>
<dbReference type="PANTHER" id="PTHR46796">
    <property type="entry name" value="HTH-TYPE TRANSCRIPTIONAL ACTIVATOR RHAS-RELATED"/>
    <property type="match status" value="1"/>
</dbReference>
<gene>
    <name evidence="5" type="ORF">SAMN02982922_4010</name>
</gene>
<evidence type="ECO:0000259" key="4">
    <source>
        <dbReference type="PROSITE" id="PS01124"/>
    </source>
</evidence>
<proteinExistence type="predicted"/>
<keyword evidence="1" id="KW-0805">Transcription regulation</keyword>